<sequence length="232" mass="24589">MLRVRPVLFTSRMDGYAALLVALGLKCTENYGDWRVFDCGDGKIGLRRVAEGEPRDGTTAMSFELRDPDIFVRRTLADGTRATLLDSDRDADGGPLGTGTGAALVTAPGGFSFLAEAVTDLAPRIPGPLTVVQSWLTPDVDAARKVLADIGARPTARRPDGRTAFQARNGGLVAVHPHQVTGVELGLEYDGDLTALGARLTQEGIQVASTANVLTVRTPDGGRLRILRSPVV</sequence>
<protein>
    <recommendedName>
        <fullName evidence="3">VOC domain-containing protein</fullName>
    </recommendedName>
</protein>
<comment type="caution">
    <text evidence="1">The sequence shown here is derived from an EMBL/GenBank/DDBJ whole genome shotgun (WGS) entry which is preliminary data.</text>
</comment>
<evidence type="ECO:0000313" key="1">
    <source>
        <dbReference type="EMBL" id="PYI69696.1"/>
    </source>
</evidence>
<dbReference type="EMBL" id="QJVD01000001">
    <property type="protein sequence ID" value="PYI69696.1"/>
    <property type="molecule type" value="Genomic_DNA"/>
</dbReference>
<keyword evidence="2" id="KW-1185">Reference proteome</keyword>
<gene>
    <name evidence="1" type="ORF">CVV68_00885</name>
</gene>
<reference evidence="1 2" key="1">
    <citation type="submission" date="2018-05" db="EMBL/GenBank/DDBJ databases">
        <title>Genetic diversity of glacier-inhabiting Cryobacterium bacteria in China and description of Cryobacterium mengkeensis sp. nov. and Arthrobacter glacialis sp. nov.</title>
        <authorList>
            <person name="Liu Q."/>
            <person name="Xin Y.-H."/>
        </authorList>
    </citation>
    <scope>NUCLEOTIDE SEQUENCE [LARGE SCALE GENOMIC DNA]</scope>
    <source>
        <strain evidence="1 2">LI2</strain>
    </source>
</reference>
<organism evidence="1 2">
    <name type="scientific">Arthrobacter livingstonensis</name>
    <dbReference type="NCBI Taxonomy" id="670078"/>
    <lineage>
        <taxon>Bacteria</taxon>
        <taxon>Bacillati</taxon>
        <taxon>Actinomycetota</taxon>
        <taxon>Actinomycetes</taxon>
        <taxon>Micrococcales</taxon>
        <taxon>Micrococcaceae</taxon>
        <taxon>Arthrobacter</taxon>
    </lineage>
</organism>
<dbReference type="Proteomes" id="UP000247832">
    <property type="component" value="Unassembled WGS sequence"/>
</dbReference>
<dbReference type="SUPFAM" id="SSF54593">
    <property type="entry name" value="Glyoxalase/Bleomycin resistance protein/Dihydroxybiphenyl dioxygenase"/>
    <property type="match status" value="2"/>
</dbReference>
<dbReference type="InterPro" id="IPR029068">
    <property type="entry name" value="Glyas_Bleomycin-R_OHBP_Dase"/>
</dbReference>
<evidence type="ECO:0008006" key="3">
    <source>
        <dbReference type="Google" id="ProtNLM"/>
    </source>
</evidence>
<name>A0A2V5M2J9_9MICC</name>
<dbReference type="RefSeq" id="WP_110499120.1">
    <property type="nucleotide sequence ID" value="NZ_QJVD01000001.1"/>
</dbReference>
<proteinExistence type="predicted"/>
<dbReference type="AlphaFoldDB" id="A0A2V5M2J9"/>
<accession>A0A2V5M2J9</accession>
<evidence type="ECO:0000313" key="2">
    <source>
        <dbReference type="Proteomes" id="UP000247832"/>
    </source>
</evidence>